<proteinExistence type="predicted"/>
<dbReference type="EMBL" id="RHJS01000002">
    <property type="protein sequence ID" value="RRK32491.1"/>
    <property type="molecule type" value="Genomic_DNA"/>
</dbReference>
<dbReference type="InterPro" id="IPR008991">
    <property type="entry name" value="Translation_prot_SH3-like_sf"/>
</dbReference>
<dbReference type="InterPro" id="IPR006645">
    <property type="entry name" value="NGN-like_dom"/>
</dbReference>
<organism evidence="3 4">
    <name type="scientific">Schaedlerella arabinosiphila</name>
    <dbReference type="NCBI Taxonomy" id="2044587"/>
    <lineage>
        <taxon>Bacteria</taxon>
        <taxon>Bacillati</taxon>
        <taxon>Bacillota</taxon>
        <taxon>Clostridia</taxon>
        <taxon>Lachnospirales</taxon>
        <taxon>Lachnospiraceae</taxon>
        <taxon>Schaedlerella</taxon>
    </lineage>
</organism>
<dbReference type="Proteomes" id="UP000274920">
    <property type="component" value="Unassembled WGS sequence"/>
</dbReference>
<keyword evidence="1" id="KW-0804">Transcription</keyword>
<sequence length="205" mass="23573">MRPAYEELPLRNIDCPIQDGERKEWKAVWYAIQVQAKRELAVVEKCRERNLLLPGEDIFTILSERMVKERGEWKKKTEVAFQKYIIAETGDTDGFRIRLRNVGEMAKMLGVDDRIAPIYPDEQELLERLGGAEHVIRYSEGYTVNDKLVVTDGPMKGMEGRVKWVDRHQRIAGIEVMLLGRKVMVKMGVGILKKVSDQPDGKMEG</sequence>
<dbReference type="InterPro" id="IPR036735">
    <property type="entry name" value="NGN_dom_sf"/>
</dbReference>
<dbReference type="AlphaFoldDB" id="A0A426DIK5"/>
<name>A0A426DIK5_9FIRM</name>
<evidence type="ECO:0000313" key="4">
    <source>
        <dbReference type="Proteomes" id="UP000274920"/>
    </source>
</evidence>
<comment type="caution">
    <text evidence="3">The sequence shown here is derived from an EMBL/GenBank/DDBJ whole genome shotgun (WGS) entry which is preliminary data.</text>
</comment>
<dbReference type="SUPFAM" id="SSF82679">
    <property type="entry name" value="N-utilization substance G protein NusG, N-terminal domain"/>
    <property type="match status" value="1"/>
</dbReference>
<dbReference type="Pfam" id="PF02357">
    <property type="entry name" value="NusG"/>
    <property type="match status" value="1"/>
</dbReference>
<dbReference type="InterPro" id="IPR014722">
    <property type="entry name" value="Rib_uL2_dom2"/>
</dbReference>
<protein>
    <recommendedName>
        <fullName evidence="2">NusG-like N-terminal domain-containing protein</fullName>
    </recommendedName>
</protein>
<evidence type="ECO:0000259" key="2">
    <source>
        <dbReference type="Pfam" id="PF02357"/>
    </source>
</evidence>
<reference evidence="3" key="1">
    <citation type="submission" date="2018-10" db="EMBL/GenBank/DDBJ databases">
        <title>Schaedlerella arabinophila gen. nov. sp. nov., isolated from the mouse intestinal tract and comparative analysis with the genome of the closely related altered Schaedler flora strain ASF502.</title>
        <authorList>
            <person name="Miyake S."/>
            <person name="Soh M."/>
            <person name="Seedorf H."/>
        </authorList>
    </citation>
    <scope>NUCLEOTIDE SEQUENCE [LARGE SCALE GENOMIC DNA]</scope>
    <source>
        <strain evidence="3">DSM 106076</strain>
    </source>
</reference>
<dbReference type="SUPFAM" id="SSF50104">
    <property type="entry name" value="Translation proteins SH3-like domain"/>
    <property type="match status" value="1"/>
</dbReference>
<dbReference type="CDD" id="cd06091">
    <property type="entry name" value="KOW_NusG"/>
    <property type="match status" value="1"/>
</dbReference>
<keyword evidence="4" id="KW-1185">Reference proteome</keyword>
<dbReference type="GO" id="GO:0006354">
    <property type="term" value="P:DNA-templated transcription elongation"/>
    <property type="evidence" value="ECO:0007669"/>
    <property type="project" value="InterPro"/>
</dbReference>
<gene>
    <name evidence="3" type="ORF">EBB54_14835</name>
</gene>
<feature type="domain" description="NusG-like N-terminal" evidence="2">
    <location>
        <begin position="29"/>
        <end position="123"/>
    </location>
</feature>
<dbReference type="Gene3D" id="2.30.30.30">
    <property type="match status" value="1"/>
</dbReference>
<evidence type="ECO:0000256" key="1">
    <source>
        <dbReference type="ARBA" id="ARBA00023163"/>
    </source>
</evidence>
<dbReference type="Gene3D" id="3.30.70.940">
    <property type="entry name" value="NusG, N-terminal domain"/>
    <property type="match status" value="1"/>
</dbReference>
<accession>A0A426DIK5</accession>
<evidence type="ECO:0000313" key="3">
    <source>
        <dbReference type="EMBL" id="RRK32491.1"/>
    </source>
</evidence>